<organism evidence="2 3">
    <name type="scientific">Streptomyces zagrosensis</name>
    <dbReference type="NCBI Taxonomy" id="1042984"/>
    <lineage>
        <taxon>Bacteria</taxon>
        <taxon>Bacillati</taxon>
        <taxon>Actinomycetota</taxon>
        <taxon>Actinomycetes</taxon>
        <taxon>Kitasatosporales</taxon>
        <taxon>Streptomycetaceae</taxon>
        <taxon>Streptomyces</taxon>
    </lineage>
</organism>
<evidence type="ECO:0000313" key="2">
    <source>
        <dbReference type="EMBL" id="MBB5936519.1"/>
    </source>
</evidence>
<keyword evidence="3" id="KW-1185">Reference proteome</keyword>
<comment type="caution">
    <text evidence="2">The sequence shown here is derived from an EMBL/GenBank/DDBJ whole genome shotgun (WGS) entry which is preliminary data.</text>
</comment>
<protein>
    <submittedName>
        <fullName evidence="2">Uncharacterized protein</fullName>
    </submittedName>
</protein>
<evidence type="ECO:0000256" key="1">
    <source>
        <dbReference type="SAM" id="MobiDB-lite"/>
    </source>
</evidence>
<sequence>MPEIVAARVLVAELGDHVIPASGDVQDRGGDASAARAGR</sequence>
<reference evidence="2 3" key="1">
    <citation type="submission" date="2020-08" db="EMBL/GenBank/DDBJ databases">
        <title>Genomic Encyclopedia of Type Strains, Phase III (KMG-III): the genomes of soil and plant-associated and newly described type strains.</title>
        <authorList>
            <person name="Whitman W."/>
        </authorList>
    </citation>
    <scope>NUCLEOTIDE SEQUENCE [LARGE SCALE GENOMIC DNA]</scope>
    <source>
        <strain evidence="2 3">CECT 8305</strain>
    </source>
</reference>
<dbReference type="Proteomes" id="UP000588098">
    <property type="component" value="Unassembled WGS sequence"/>
</dbReference>
<dbReference type="AlphaFoldDB" id="A0A7W9QAP8"/>
<name>A0A7W9QAP8_9ACTN</name>
<accession>A0A7W9QAP8</accession>
<evidence type="ECO:0000313" key="3">
    <source>
        <dbReference type="Proteomes" id="UP000588098"/>
    </source>
</evidence>
<dbReference type="EMBL" id="JACHJL010000008">
    <property type="protein sequence ID" value="MBB5936519.1"/>
    <property type="molecule type" value="Genomic_DNA"/>
</dbReference>
<feature type="region of interest" description="Disordered" evidence="1">
    <location>
        <begin position="20"/>
        <end position="39"/>
    </location>
</feature>
<proteinExistence type="predicted"/>
<gene>
    <name evidence="2" type="ORF">FHS42_003594</name>
</gene>